<dbReference type="InterPro" id="IPR003594">
    <property type="entry name" value="HATPase_dom"/>
</dbReference>
<evidence type="ECO:0000256" key="4">
    <source>
        <dbReference type="ARBA" id="ARBA00022679"/>
    </source>
</evidence>
<dbReference type="eggNOG" id="COG0457">
    <property type="taxonomic scope" value="Bacteria"/>
</dbReference>
<keyword evidence="3" id="KW-0597">Phosphoprotein</keyword>
<dbReference type="SUPFAM" id="SSF47384">
    <property type="entry name" value="Homodimeric domain of signal transducing histidine kinase"/>
    <property type="match status" value="1"/>
</dbReference>
<keyword evidence="9" id="KW-1185">Reference proteome</keyword>
<organism evidence="8 9">
    <name type="scientific">Dyadobacter fermentans (strain ATCC 700827 / DSM 18053 / CIP 107007 / KCTC 52180 / NS114)</name>
    <dbReference type="NCBI Taxonomy" id="471854"/>
    <lineage>
        <taxon>Bacteria</taxon>
        <taxon>Pseudomonadati</taxon>
        <taxon>Bacteroidota</taxon>
        <taxon>Cytophagia</taxon>
        <taxon>Cytophagales</taxon>
        <taxon>Spirosomataceae</taxon>
        <taxon>Dyadobacter</taxon>
    </lineage>
</organism>
<keyword evidence="4" id="KW-0808">Transferase</keyword>
<dbReference type="InterPro" id="IPR019734">
    <property type="entry name" value="TPR_rpt"/>
</dbReference>
<feature type="transmembrane region" description="Helical" evidence="6">
    <location>
        <begin position="432"/>
        <end position="452"/>
    </location>
</feature>
<dbReference type="PROSITE" id="PS50109">
    <property type="entry name" value="HIS_KIN"/>
    <property type="match status" value="1"/>
</dbReference>
<evidence type="ECO:0000256" key="6">
    <source>
        <dbReference type="SAM" id="Phobius"/>
    </source>
</evidence>
<dbReference type="SMART" id="SM00028">
    <property type="entry name" value="TPR"/>
    <property type="match status" value="4"/>
</dbReference>
<dbReference type="EMBL" id="CP001619">
    <property type="protein sequence ID" value="ACT92849.1"/>
    <property type="molecule type" value="Genomic_DNA"/>
</dbReference>
<keyword evidence="5 8" id="KW-0418">Kinase</keyword>
<dbReference type="Proteomes" id="UP000002011">
    <property type="component" value="Chromosome"/>
</dbReference>
<dbReference type="FunFam" id="3.30.565.10:FF:000006">
    <property type="entry name" value="Sensor histidine kinase WalK"/>
    <property type="match status" value="1"/>
</dbReference>
<sequence length="710" mass="80988">MKRKGAGVSEGHYEQETDFEAMNELYHLSTRCFPGTLVLIVLFLAGSLAGCRKSPENDHEAELKTWIDSLDRNSRKMGIPQTIARLDSFVTTLDNKDIHDSIAYYKFMKVLSHRDSTMARAALLYTDSLLRLFASVHVREQNPIDYSKALLLKGDDLLKQKEYYLAYRNYYKGKSFLTAQGEICECARYSSRIANISFKEENYNQAIEYWKQELKELSECTEVDNFQLEFIEKQGSMRNIGMAYLRLNEPGKALEYFRQANRFIAATEARFPREKNFIRFARIVILRNEAEAYLLKGDTRTAERLIKKCLEHDPDIDWSVEVEQESRQLLAQIYINKKAYGQAQEQLDTLQRLGTGSGDAARSYRTMQASIWLARGEFEKASRLLTDILETDRKQKLQSNAEAGSDVGQLLQQIHHEQEIELAREKDAREDLFLQFAILIAIAMSVIVYLIWRNARKNAANLRAVTNLNGIITQSNIALQDTVNALEQAEIEKESLLRIVAHDLRNPIAAMVSGSDMLFWDQVPTEEQAMIIDAIQQSGQLAFGLIGQILQSSPDRKKIIKNHEDLAEIVRSCIDMLSYKGREKRQTIYYDYDEALVPVDREKIWRVFSNLLSNAVKFSPVESAIQVKLRKKPDSMLLTIRDHGIGIPEDLKGHIFLNSNDARRTGTAGEQSFGIGLAICKQIVEAHEGKIWFESAGGTGTTFFVELPVN</sequence>
<evidence type="ECO:0000259" key="7">
    <source>
        <dbReference type="PROSITE" id="PS50109"/>
    </source>
</evidence>
<dbReference type="Gene3D" id="1.10.287.130">
    <property type="match status" value="1"/>
</dbReference>
<dbReference type="Pfam" id="PF02518">
    <property type="entry name" value="HATPase_c"/>
    <property type="match status" value="1"/>
</dbReference>
<dbReference type="OrthoDB" id="9810447at2"/>
<dbReference type="Gene3D" id="3.30.565.10">
    <property type="entry name" value="Histidine kinase-like ATPase, C-terminal domain"/>
    <property type="match status" value="1"/>
</dbReference>
<protein>
    <recommendedName>
        <fullName evidence="2">histidine kinase</fullName>
        <ecNumber evidence="2">2.7.13.3</ecNumber>
    </recommendedName>
</protein>
<dbReference type="Pfam" id="PF13181">
    <property type="entry name" value="TPR_8"/>
    <property type="match status" value="1"/>
</dbReference>
<comment type="catalytic activity">
    <reaction evidence="1">
        <text>ATP + protein L-histidine = ADP + protein N-phospho-L-histidine.</text>
        <dbReference type="EC" id="2.7.13.3"/>
    </reaction>
</comment>
<dbReference type="CDD" id="cd00082">
    <property type="entry name" value="HisKA"/>
    <property type="match status" value="1"/>
</dbReference>
<evidence type="ECO:0000313" key="9">
    <source>
        <dbReference type="Proteomes" id="UP000002011"/>
    </source>
</evidence>
<dbReference type="STRING" id="471854.Dfer_1606"/>
<dbReference type="PRINTS" id="PR00344">
    <property type="entry name" value="BCTRLSENSOR"/>
</dbReference>
<dbReference type="CDD" id="cd00075">
    <property type="entry name" value="HATPase"/>
    <property type="match status" value="1"/>
</dbReference>
<evidence type="ECO:0000256" key="3">
    <source>
        <dbReference type="ARBA" id="ARBA00022553"/>
    </source>
</evidence>
<keyword evidence="6" id="KW-1133">Transmembrane helix</keyword>
<dbReference type="KEGG" id="dfe:Dfer_1606"/>
<dbReference type="GO" id="GO:0000155">
    <property type="term" value="F:phosphorelay sensor kinase activity"/>
    <property type="evidence" value="ECO:0007669"/>
    <property type="project" value="InterPro"/>
</dbReference>
<dbReference type="EC" id="2.7.13.3" evidence="2"/>
<proteinExistence type="predicted"/>
<dbReference type="HOGENOM" id="CLU_396821_0_0_10"/>
<dbReference type="AlphaFoldDB" id="C6VSM7"/>
<dbReference type="GO" id="GO:0005886">
    <property type="term" value="C:plasma membrane"/>
    <property type="evidence" value="ECO:0007669"/>
    <property type="project" value="TreeGrafter"/>
</dbReference>
<feature type="domain" description="Histidine kinase" evidence="7">
    <location>
        <begin position="499"/>
        <end position="710"/>
    </location>
</feature>
<dbReference type="SUPFAM" id="SSF55874">
    <property type="entry name" value="ATPase domain of HSP90 chaperone/DNA topoisomerase II/histidine kinase"/>
    <property type="match status" value="1"/>
</dbReference>
<dbReference type="GO" id="GO:0009927">
    <property type="term" value="F:histidine phosphotransfer kinase activity"/>
    <property type="evidence" value="ECO:0007669"/>
    <property type="project" value="TreeGrafter"/>
</dbReference>
<dbReference type="InterPro" id="IPR003661">
    <property type="entry name" value="HisK_dim/P_dom"/>
</dbReference>
<dbReference type="eggNOG" id="COG2205">
    <property type="taxonomic scope" value="Bacteria"/>
</dbReference>
<accession>C6VSM7</accession>
<gene>
    <name evidence="8" type="ordered locus">Dfer_1606</name>
</gene>
<dbReference type="RefSeq" id="WP_015811103.1">
    <property type="nucleotide sequence ID" value="NC_013037.1"/>
</dbReference>
<keyword evidence="6" id="KW-0812">Transmembrane</keyword>
<dbReference type="Gene3D" id="1.25.40.10">
    <property type="entry name" value="Tetratricopeptide repeat domain"/>
    <property type="match status" value="2"/>
</dbReference>
<dbReference type="InterPro" id="IPR036890">
    <property type="entry name" value="HATPase_C_sf"/>
</dbReference>
<dbReference type="InterPro" id="IPR004358">
    <property type="entry name" value="Sig_transdc_His_kin-like_C"/>
</dbReference>
<evidence type="ECO:0000313" key="8">
    <source>
        <dbReference type="EMBL" id="ACT92849.1"/>
    </source>
</evidence>
<dbReference type="SMART" id="SM00387">
    <property type="entry name" value="HATPase_c"/>
    <property type="match status" value="1"/>
</dbReference>
<evidence type="ECO:0000256" key="2">
    <source>
        <dbReference type="ARBA" id="ARBA00012438"/>
    </source>
</evidence>
<dbReference type="Pfam" id="PF00512">
    <property type="entry name" value="HisKA"/>
    <property type="match status" value="1"/>
</dbReference>
<evidence type="ECO:0000256" key="5">
    <source>
        <dbReference type="ARBA" id="ARBA00022777"/>
    </source>
</evidence>
<dbReference type="SMART" id="SM00388">
    <property type="entry name" value="HisKA"/>
    <property type="match status" value="1"/>
</dbReference>
<evidence type="ECO:0000256" key="1">
    <source>
        <dbReference type="ARBA" id="ARBA00000085"/>
    </source>
</evidence>
<dbReference type="PANTHER" id="PTHR43047:SF72">
    <property type="entry name" value="OSMOSENSING HISTIDINE PROTEIN KINASE SLN1"/>
    <property type="match status" value="1"/>
</dbReference>
<reference evidence="8 9" key="1">
    <citation type="journal article" date="2009" name="Stand. Genomic Sci.">
        <title>Complete genome sequence of Dyadobacter fermentans type strain (NS114).</title>
        <authorList>
            <person name="Lang E."/>
            <person name="Lapidus A."/>
            <person name="Chertkov O."/>
            <person name="Brettin T."/>
            <person name="Detter J.C."/>
            <person name="Han C."/>
            <person name="Copeland A."/>
            <person name="Glavina Del Rio T."/>
            <person name="Nolan M."/>
            <person name="Chen F."/>
            <person name="Lucas S."/>
            <person name="Tice H."/>
            <person name="Cheng J.F."/>
            <person name="Land M."/>
            <person name="Hauser L."/>
            <person name="Chang Y.J."/>
            <person name="Jeffries C.D."/>
            <person name="Kopitz M."/>
            <person name="Bruce D."/>
            <person name="Goodwin L."/>
            <person name="Pitluck S."/>
            <person name="Ovchinnikova G."/>
            <person name="Pati A."/>
            <person name="Ivanova N."/>
            <person name="Mavrommatis K."/>
            <person name="Chen A."/>
            <person name="Palaniappan K."/>
            <person name="Chain P."/>
            <person name="Bristow J."/>
            <person name="Eisen J.A."/>
            <person name="Markowitz V."/>
            <person name="Hugenholtz P."/>
            <person name="Goker M."/>
            <person name="Rohde M."/>
            <person name="Kyrpides N.C."/>
            <person name="Klenk H.P."/>
        </authorList>
    </citation>
    <scope>NUCLEOTIDE SEQUENCE [LARGE SCALE GENOMIC DNA]</scope>
    <source>
        <strain evidence="9">ATCC 700827 / DSM 18053 / CIP 107007 / KCTC 52180 / NS114</strain>
    </source>
</reference>
<name>C6VSM7_DYAFD</name>
<dbReference type="PANTHER" id="PTHR43047">
    <property type="entry name" value="TWO-COMPONENT HISTIDINE PROTEIN KINASE"/>
    <property type="match status" value="1"/>
</dbReference>
<dbReference type="InterPro" id="IPR005467">
    <property type="entry name" value="His_kinase_dom"/>
</dbReference>
<dbReference type="InterPro" id="IPR036097">
    <property type="entry name" value="HisK_dim/P_sf"/>
</dbReference>
<keyword evidence="6" id="KW-0472">Membrane</keyword>
<dbReference type="InterPro" id="IPR011990">
    <property type="entry name" value="TPR-like_helical_dom_sf"/>
</dbReference>
<dbReference type="SUPFAM" id="SSF48452">
    <property type="entry name" value="TPR-like"/>
    <property type="match status" value="1"/>
</dbReference>